<accession>A0A9N8Q0D9</accession>
<gene>
    <name evidence="1" type="ORF">CINC_LOCUS9878</name>
</gene>
<evidence type="ECO:0000313" key="1">
    <source>
        <dbReference type="EMBL" id="CAD0206897.1"/>
    </source>
</evidence>
<dbReference type="EMBL" id="LR824033">
    <property type="protein sequence ID" value="CAD0206897.1"/>
    <property type="molecule type" value="Genomic_DNA"/>
</dbReference>
<sequence length="119" mass="13466">MLQSDCLSDLHNPSENLWISSAVAKMSTNNGIINDAYVNTEDDGRSQKEKEVGEEEVITVIPVEDGNVTPDVKLRFKGNTFNSIREKRLKRANWSLVALERDKLKKSREAFAQQWDISG</sequence>
<reference evidence="1" key="1">
    <citation type="submission" date="2021-12" db="EMBL/GenBank/DDBJ databases">
        <authorList>
            <person name="King R."/>
        </authorList>
    </citation>
    <scope>NUCLEOTIDE SEQUENCE</scope>
</reference>
<evidence type="ECO:0000313" key="2">
    <source>
        <dbReference type="Proteomes" id="UP001154114"/>
    </source>
</evidence>
<protein>
    <submittedName>
        <fullName evidence="1">Uncharacterized protein</fullName>
    </submittedName>
</protein>
<dbReference type="AlphaFoldDB" id="A0A9N8Q0D9"/>
<keyword evidence="2" id="KW-1185">Reference proteome</keyword>
<dbReference type="OrthoDB" id="7349599at2759"/>
<dbReference type="Proteomes" id="UP001154114">
    <property type="component" value="Chromosome 30"/>
</dbReference>
<name>A0A9N8Q0D9_CHRIL</name>
<proteinExistence type="predicted"/>
<organism evidence="1 2">
    <name type="scientific">Chrysodeixis includens</name>
    <name type="common">Soybean looper</name>
    <name type="synonym">Pseudoplusia includens</name>
    <dbReference type="NCBI Taxonomy" id="689277"/>
    <lineage>
        <taxon>Eukaryota</taxon>
        <taxon>Metazoa</taxon>
        <taxon>Ecdysozoa</taxon>
        <taxon>Arthropoda</taxon>
        <taxon>Hexapoda</taxon>
        <taxon>Insecta</taxon>
        <taxon>Pterygota</taxon>
        <taxon>Neoptera</taxon>
        <taxon>Endopterygota</taxon>
        <taxon>Lepidoptera</taxon>
        <taxon>Glossata</taxon>
        <taxon>Ditrysia</taxon>
        <taxon>Noctuoidea</taxon>
        <taxon>Noctuidae</taxon>
        <taxon>Plusiinae</taxon>
        <taxon>Chrysodeixis</taxon>
    </lineage>
</organism>